<dbReference type="RefSeq" id="WP_094569984.1">
    <property type="nucleotide sequence ID" value="NZ_CP022743.1"/>
</dbReference>
<gene>
    <name evidence="2" type="ORF">MuYL_1645</name>
</gene>
<proteinExistence type="predicted"/>
<sequence>MANTQSSVDYMPFSALNPADSNQPVVFIGTSATLNIVINNATGGDIQVQPGTNASTMEIFMPSFFTPAEVQQMAIANLSQTGWGWAYNQTDNSLMLTFTGTAITWASTSSFTFDITGAISNGTSTMDTIQINLNNLEGINVQASVSQNLSLNNPVVITNKDITTVMQLNLDNQGSVFVSVASDPLNNTIYLNLKNTGTTPLYDDSKMWTGNPIVNVSFVYGNTAGALAPDTKGQASSLGSAWLISASLSTNQDWGYQNPVDTGQSNSPVWQLYPNPTNQDIIGTGANANVTFAFSNIASFTPTGHTQMYVQFTNFQANSTTNYNTTVYVIDIIKQDPPPTRGLLNFFSTAGSIIPLTGPQNNISIPLRWSMFYVDNINMICNVPGVQLMAKNYYSANMSPLNYDSYALVIPIEISQNTPVFITLQAFDNNGGYLNAMQFTVFISANFFTDPAGQTYPVVFINNQNWLAANYNYDSGAGCVSYNNNGGNRVQYGLLYNEATAQANAPDGWRLPTQTDWQNLFNLLGANAYQSLITGGTTNFNAQLGGYADNQLNFNNLAATGYYWASTQDGGTGNNIRAQFYSAMSSVNATGSFPPAYYLSARYVQNS</sequence>
<evidence type="ECO:0000313" key="2">
    <source>
        <dbReference type="EMBL" id="ASU33543.1"/>
    </source>
</evidence>
<organism evidence="2 3">
    <name type="scientific">Mucilaginibacter xinganensis</name>
    <dbReference type="NCBI Taxonomy" id="1234841"/>
    <lineage>
        <taxon>Bacteria</taxon>
        <taxon>Pseudomonadati</taxon>
        <taxon>Bacteroidota</taxon>
        <taxon>Sphingobacteriia</taxon>
        <taxon>Sphingobacteriales</taxon>
        <taxon>Sphingobacteriaceae</taxon>
        <taxon>Mucilaginibacter</taxon>
    </lineage>
</organism>
<dbReference type="Pfam" id="PF09603">
    <property type="entry name" value="Fib_succ_major"/>
    <property type="match status" value="1"/>
</dbReference>
<dbReference type="Proteomes" id="UP000215002">
    <property type="component" value="Chromosome"/>
</dbReference>
<reference evidence="2 3" key="1">
    <citation type="submission" date="2017-08" db="EMBL/GenBank/DDBJ databases">
        <title>Complete genome sequence of Mucilaginibacter sp. strain BJC16-A31.</title>
        <authorList>
            <consortium name="Henan University of Science and Technology"/>
            <person name="You X."/>
        </authorList>
    </citation>
    <scope>NUCLEOTIDE SEQUENCE [LARGE SCALE GENOMIC DNA]</scope>
    <source>
        <strain evidence="2 3">BJC16-A31</strain>
    </source>
</reference>
<evidence type="ECO:0000313" key="3">
    <source>
        <dbReference type="Proteomes" id="UP000215002"/>
    </source>
</evidence>
<dbReference type="NCBIfam" id="TIGR02145">
    <property type="entry name" value="Fib_succ_major"/>
    <property type="match status" value="1"/>
</dbReference>
<dbReference type="OrthoDB" id="9805760at2"/>
<dbReference type="EMBL" id="CP022743">
    <property type="protein sequence ID" value="ASU33543.1"/>
    <property type="molecule type" value="Genomic_DNA"/>
</dbReference>
<dbReference type="InterPro" id="IPR011871">
    <property type="entry name" value="Fib_succ_major"/>
</dbReference>
<accession>A0A223NUJ3</accession>
<keyword evidence="3" id="KW-1185">Reference proteome</keyword>
<protein>
    <recommendedName>
        <fullName evidence="1">Fibrobacter succinogenes major paralogous domain-containing protein</fullName>
    </recommendedName>
</protein>
<evidence type="ECO:0000259" key="1">
    <source>
        <dbReference type="Pfam" id="PF09603"/>
    </source>
</evidence>
<dbReference type="KEGG" id="muc:MuYL_1645"/>
<name>A0A223NUJ3_9SPHI</name>
<dbReference type="AlphaFoldDB" id="A0A223NUJ3"/>
<feature type="domain" description="Fibrobacter succinogenes major paralogous" evidence="1">
    <location>
        <begin position="459"/>
        <end position="605"/>
    </location>
</feature>